<sequence>MNKFQKWTIKEIKLEEFIKEHIKKQPKRNISYRKARIEAREKLRKLIKNSSDDELEYFGLKRKR</sequence>
<name>A0A845R6W5_9CLOT</name>
<evidence type="ECO:0000313" key="1">
    <source>
        <dbReference type="EMBL" id="NBI08223.1"/>
    </source>
</evidence>
<keyword evidence="2" id="KW-1185">Reference proteome</keyword>
<gene>
    <name evidence="1" type="ORF">D3Z33_15290</name>
</gene>
<dbReference type="RefSeq" id="WP_160198685.1">
    <property type="nucleotide sequence ID" value="NZ_QXXA01000025.1"/>
</dbReference>
<dbReference type="EMBL" id="QXXA01000025">
    <property type="protein sequence ID" value="NBI08223.1"/>
    <property type="molecule type" value="Genomic_DNA"/>
</dbReference>
<evidence type="ECO:0000313" key="2">
    <source>
        <dbReference type="Proteomes" id="UP000467132"/>
    </source>
</evidence>
<organism evidence="1 2">
    <name type="scientific">Senegalia massiliensis</name>
    <dbReference type="NCBI Taxonomy" id="1720316"/>
    <lineage>
        <taxon>Bacteria</taxon>
        <taxon>Bacillati</taxon>
        <taxon>Bacillota</taxon>
        <taxon>Clostridia</taxon>
        <taxon>Eubacteriales</taxon>
        <taxon>Clostridiaceae</taxon>
        <taxon>Senegalia</taxon>
    </lineage>
</organism>
<reference evidence="1 2" key="1">
    <citation type="submission" date="2018-08" db="EMBL/GenBank/DDBJ databases">
        <title>Murine metabolic-syndrome-specific gut microbial biobank.</title>
        <authorList>
            <person name="Liu C."/>
        </authorList>
    </citation>
    <scope>NUCLEOTIDE SEQUENCE [LARGE SCALE GENOMIC DNA]</scope>
    <source>
        <strain evidence="1 2">583</strain>
    </source>
</reference>
<proteinExistence type="predicted"/>
<accession>A0A845R6W5</accession>
<dbReference type="Proteomes" id="UP000467132">
    <property type="component" value="Unassembled WGS sequence"/>
</dbReference>
<comment type="caution">
    <text evidence="1">The sequence shown here is derived from an EMBL/GenBank/DDBJ whole genome shotgun (WGS) entry which is preliminary data.</text>
</comment>
<dbReference type="AlphaFoldDB" id="A0A845R6W5"/>
<protein>
    <submittedName>
        <fullName evidence="1">Uncharacterized protein</fullName>
    </submittedName>
</protein>